<dbReference type="InterPro" id="IPR050637">
    <property type="entry name" value="NLRP_innate_immun_reg"/>
</dbReference>
<evidence type="ECO:0000256" key="14">
    <source>
        <dbReference type="ARBA" id="ARBA00023233"/>
    </source>
</evidence>
<dbReference type="InterPro" id="IPR032675">
    <property type="entry name" value="LRR_dom_sf"/>
</dbReference>
<dbReference type="EMBL" id="JAAWVO010061782">
    <property type="protein sequence ID" value="MBN3322893.1"/>
    <property type="molecule type" value="Genomic_DNA"/>
</dbReference>
<name>A0A8J7TH04_ATRSP</name>
<keyword evidence="11" id="KW-1015">Disulfide bond</keyword>
<evidence type="ECO:0000256" key="12">
    <source>
        <dbReference type="ARBA" id="ARBA00023180"/>
    </source>
</evidence>
<dbReference type="InterPro" id="IPR013783">
    <property type="entry name" value="Ig-like_fold"/>
</dbReference>
<dbReference type="InterPro" id="IPR013106">
    <property type="entry name" value="Ig_V-set"/>
</dbReference>
<dbReference type="AlphaFoldDB" id="A0A8J7TH04"/>
<protein>
    <submittedName>
        <fullName evidence="20">NLRC3 protein</fullName>
    </submittedName>
</protein>
<feature type="transmembrane region" description="Helical" evidence="16">
    <location>
        <begin position="160"/>
        <end position="178"/>
    </location>
</feature>
<keyword evidence="16" id="KW-1133">Transmembrane helix</keyword>
<keyword evidence="12" id="KW-0325">Glycoprotein</keyword>
<accession>A0A8J7TH04</accession>
<reference evidence="20" key="1">
    <citation type="journal article" date="2021" name="Cell">
        <title>Tracing the genetic footprints of vertebrate landing in non-teleost ray-finned fishes.</title>
        <authorList>
            <person name="Bi X."/>
            <person name="Wang K."/>
            <person name="Yang L."/>
            <person name="Pan H."/>
            <person name="Jiang H."/>
            <person name="Wei Q."/>
            <person name="Fang M."/>
            <person name="Yu H."/>
            <person name="Zhu C."/>
            <person name="Cai Y."/>
            <person name="He Y."/>
            <person name="Gan X."/>
            <person name="Zeng H."/>
            <person name="Yu D."/>
            <person name="Zhu Y."/>
            <person name="Jiang H."/>
            <person name="Qiu Q."/>
            <person name="Yang H."/>
            <person name="Zhang Y.E."/>
            <person name="Wang W."/>
            <person name="Zhu M."/>
            <person name="He S."/>
            <person name="Zhang G."/>
        </authorList>
    </citation>
    <scope>NUCLEOTIDE SEQUENCE</scope>
    <source>
        <strain evidence="20">Allg_001</strain>
    </source>
</reference>
<feature type="non-terminal residue" evidence="20">
    <location>
        <position position="963"/>
    </location>
</feature>
<evidence type="ECO:0000256" key="3">
    <source>
        <dbReference type="ARBA" id="ARBA00008665"/>
    </source>
</evidence>
<dbReference type="GO" id="GO:0050863">
    <property type="term" value="P:regulation of T cell activation"/>
    <property type="evidence" value="ECO:0007669"/>
    <property type="project" value="UniProtKB-ARBA"/>
</dbReference>
<feature type="domain" description="NACHT" evidence="19">
    <location>
        <begin position="277"/>
        <end position="409"/>
    </location>
</feature>
<dbReference type="FunFam" id="2.60.40.10:FF:000142">
    <property type="entry name" value="V-set domain-containing T-cell activation inhibitor 1"/>
    <property type="match status" value="1"/>
</dbReference>
<keyword evidence="10 16" id="KW-0472">Membrane</keyword>
<evidence type="ECO:0000259" key="19">
    <source>
        <dbReference type="PROSITE" id="PS50837"/>
    </source>
</evidence>
<comment type="caution">
    <text evidence="20">The sequence shown here is derived from an EMBL/GenBank/DDBJ whole genome shotgun (WGS) entry which is preliminary data.</text>
</comment>
<feature type="domain" description="Ig-like" evidence="18">
    <location>
        <begin position="30"/>
        <end position="130"/>
    </location>
</feature>
<dbReference type="Gene3D" id="3.80.10.10">
    <property type="entry name" value="Ribonuclease Inhibitor"/>
    <property type="match status" value="1"/>
</dbReference>
<feature type="signal peptide" evidence="17">
    <location>
        <begin position="1"/>
        <end position="21"/>
    </location>
</feature>
<evidence type="ECO:0000313" key="20">
    <source>
        <dbReference type="EMBL" id="MBN3322893.1"/>
    </source>
</evidence>
<comment type="similarity">
    <text evidence="3">Belongs to the NLRP family.</text>
</comment>
<dbReference type="Proteomes" id="UP000736164">
    <property type="component" value="Unassembled WGS sequence"/>
</dbReference>
<dbReference type="GO" id="GO:0016020">
    <property type="term" value="C:membrane"/>
    <property type="evidence" value="ECO:0007669"/>
    <property type="project" value="UniProtKB-SubCell"/>
</dbReference>
<dbReference type="Pfam" id="PF07686">
    <property type="entry name" value="V-set"/>
    <property type="match status" value="1"/>
</dbReference>
<dbReference type="Gene3D" id="3.40.50.300">
    <property type="entry name" value="P-loop containing nucleotide triphosphate hydrolases"/>
    <property type="match status" value="1"/>
</dbReference>
<dbReference type="SUPFAM" id="SSF52540">
    <property type="entry name" value="P-loop containing nucleoside triphosphate hydrolases"/>
    <property type="match status" value="1"/>
</dbReference>
<dbReference type="PROSITE" id="PS50835">
    <property type="entry name" value="IG_LIKE"/>
    <property type="match status" value="1"/>
</dbReference>
<dbReference type="SMART" id="SM00368">
    <property type="entry name" value="LRR_RI"/>
    <property type="match status" value="3"/>
</dbReference>
<keyword evidence="16" id="KW-0812">Transmembrane</keyword>
<dbReference type="Pfam" id="PF13516">
    <property type="entry name" value="LRR_6"/>
    <property type="match status" value="2"/>
</dbReference>
<evidence type="ECO:0000256" key="7">
    <source>
        <dbReference type="ARBA" id="ARBA00022741"/>
    </source>
</evidence>
<dbReference type="GO" id="GO:0005524">
    <property type="term" value="F:ATP binding"/>
    <property type="evidence" value="ECO:0007669"/>
    <property type="project" value="UniProtKB-KW"/>
</dbReference>
<evidence type="ECO:0000256" key="1">
    <source>
        <dbReference type="ARBA" id="ARBA00004110"/>
    </source>
</evidence>
<organism evidence="20 21">
    <name type="scientific">Atractosteus spatula</name>
    <name type="common">Alligator gar</name>
    <name type="synonym">Lepisosteus spatula</name>
    <dbReference type="NCBI Taxonomy" id="7917"/>
    <lineage>
        <taxon>Eukaryota</taxon>
        <taxon>Metazoa</taxon>
        <taxon>Chordata</taxon>
        <taxon>Craniata</taxon>
        <taxon>Vertebrata</taxon>
        <taxon>Euteleostomi</taxon>
        <taxon>Actinopterygii</taxon>
        <taxon>Neopterygii</taxon>
        <taxon>Holostei</taxon>
        <taxon>Semionotiformes</taxon>
        <taxon>Lepisosteidae</taxon>
        <taxon>Atractosteus</taxon>
    </lineage>
</organism>
<feature type="non-terminal residue" evidence="20">
    <location>
        <position position="1"/>
    </location>
</feature>
<evidence type="ECO:0000256" key="9">
    <source>
        <dbReference type="ARBA" id="ARBA00022843"/>
    </source>
</evidence>
<keyword evidence="15" id="KW-0393">Immunoglobulin domain</keyword>
<dbReference type="InterPro" id="IPR007110">
    <property type="entry name" value="Ig-like_dom"/>
</dbReference>
<evidence type="ECO:0000256" key="15">
    <source>
        <dbReference type="ARBA" id="ARBA00023319"/>
    </source>
</evidence>
<evidence type="ECO:0000256" key="2">
    <source>
        <dbReference type="ARBA" id="ARBA00004370"/>
    </source>
</evidence>
<gene>
    <name evidence="20" type="primary">Nlrc3_5</name>
    <name evidence="20" type="ORF">GTO95_0003208</name>
</gene>
<evidence type="ECO:0000256" key="17">
    <source>
        <dbReference type="SAM" id="SignalP"/>
    </source>
</evidence>
<dbReference type="InterPro" id="IPR001611">
    <property type="entry name" value="Leu-rich_rpt"/>
</dbReference>
<dbReference type="PROSITE" id="PS50837">
    <property type="entry name" value="NACHT"/>
    <property type="match status" value="1"/>
</dbReference>
<evidence type="ECO:0000313" key="21">
    <source>
        <dbReference type="Proteomes" id="UP000736164"/>
    </source>
</evidence>
<evidence type="ECO:0000256" key="8">
    <source>
        <dbReference type="ARBA" id="ARBA00022840"/>
    </source>
</evidence>
<sequence>MFQGIIERLTLLLTLFATTGALILNVVGNQSQNVLLPCTFRPPINFSVEHLVINWQKAEHNTILHSFYDMSDHPDFQHDQFKGRTKLFQQEFSKGNASLFLMAITPLDSGTYICLTALNEKNDFTINEVTLKVQGLLKLLLWLFTDLKEPDKSETWDTRLLLVLLFPSLLAVAIYVILRRRKIHMHVTEDCVPLISIKEHFESIFFLFLGDIEMYKKSILNEYNMIDTTRIISRDLDIVDPKMLASGTSRELMNYNMTTEKEPLDDFLTLKQCPAGKRILLIADAGGGKSCIMKKMELVWAKETNLSDTCILNFSCTVLNSVNKALSVKEFLNLKEIPSTLADALLQNPDRIIITLDGLDEFIHVLNLHSTANTSDTVSFTDTLQIGDLVSKIIKKELLPQASVIVTSRRNFDSSLPRWFDRCVILPALNIKEIKVFCESFCEDKKMSNDIYRQVIEDETLSCLASVPLHSYFMCQLEKTNSKMLNKSNTCSSVFIGYISSLVSSTLKDYADTQEEVNHLTINEKEEKIIKCVEKLGKLCLETLNSGQLKVKNIDMRKYGLEPKVLEYFSNVLLKKKNREEEYFEFSHGVFKELFAASYFVHSIENDDELITALNTLLFLKDGMSSISKTKNDFQLFEDMKMKRYTLSRLFMGVLASQTDLFCQTGSDISENRKKLLMEWFQERIPKYTSEDQLNLLHCLFELQDKHITFHVSTYIKEVDLLNTPLSSVDVIALSYSLRQCKLDRLDLRLCEIGDEGIQQLKDVIANSKDVRISANKLTDKSAEVIGRILKLKDCNVEELSIGTNNLQSSGACKIWEALEVNKSLKTLYLHHNNIADEGTEQMKRFLSKNTRLFKINLCGNNFSTRGLGNITDIRNCTKIEIATTITEDKPFFTFVQEKVDTLQAEIKQYNPGWVKTCLEAVKKDLEENVSPDAQALLVKIKHLLAEFNQSPVPAVQYDHSPV</sequence>
<evidence type="ECO:0000256" key="4">
    <source>
        <dbReference type="ARBA" id="ARBA00022490"/>
    </source>
</evidence>
<keyword evidence="8" id="KW-0067">ATP-binding</keyword>
<evidence type="ECO:0000256" key="16">
    <source>
        <dbReference type="SAM" id="Phobius"/>
    </source>
</evidence>
<keyword evidence="4" id="KW-0963">Cytoplasm</keyword>
<evidence type="ECO:0000259" key="18">
    <source>
        <dbReference type="PROSITE" id="PS50835"/>
    </source>
</evidence>
<dbReference type="SMART" id="SM00409">
    <property type="entry name" value="IG"/>
    <property type="match status" value="1"/>
</dbReference>
<keyword evidence="7" id="KW-0547">Nucleotide-binding</keyword>
<dbReference type="Pfam" id="PF17776">
    <property type="entry name" value="NLRC4_HD2"/>
    <property type="match status" value="1"/>
</dbReference>
<dbReference type="InterPro" id="IPR036179">
    <property type="entry name" value="Ig-like_dom_sf"/>
</dbReference>
<evidence type="ECO:0000256" key="6">
    <source>
        <dbReference type="ARBA" id="ARBA00022737"/>
    </source>
</evidence>
<comment type="subcellular location">
    <subcellularLocation>
        <location evidence="1">Inflammasome</location>
    </subcellularLocation>
    <subcellularLocation>
        <location evidence="2">Membrane</location>
    </subcellularLocation>
</comment>
<dbReference type="InterPro" id="IPR003599">
    <property type="entry name" value="Ig_sub"/>
</dbReference>
<feature type="chain" id="PRO_5035224103" evidence="17">
    <location>
        <begin position="22"/>
        <end position="963"/>
    </location>
</feature>
<evidence type="ECO:0000256" key="13">
    <source>
        <dbReference type="ARBA" id="ARBA00023198"/>
    </source>
</evidence>
<dbReference type="InterPro" id="IPR007111">
    <property type="entry name" value="NACHT_NTPase"/>
</dbReference>
<keyword evidence="13" id="KW-0395">Inflammatory response</keyword>
<evidence type="ECO:0000256" key="11">
    <source>
        <dbReference type="ARBA" id="ARBA00023157"/>
    </source>
</evidence>
<dbReference type="Pfam" id="PF05729">
    <property type="entry name" value="NACHT"/>
    <property type="match status" value="1"/>
</dbReference>
<keyword evidence="6" id="KW-0677">Repeat</keyword>
<proteinExistence type="inferred from homology"/>
<dbReference type="GO" id="GO:1903037">
    <property type="term" value="P:regulation of leukocyte cell-cell adhesion"/>
    <property type="evidence" value="ECO:0007669"/>
    <property type="project" value="UniProtKB-ARBA"/>
</dbReference>
<evidence type="ECO:0000256" key="5">
    <source>
        <dbReference type="ARBA" id="ARBA00022729"/>
    </source>
</evidence>
<dbReference type="InterPro" id="IPR027417">
    <property type="entry name" value="P-loop_NTPase"/>
</dbReference>
<dbReference type="InterPro" id="IPR041267">
    <property type="entry name" value="NLRP_HD2"/>
</dbReference>
<dbReference type="Gene3D" id="2.60.40.10">
    <property type="entry name" value="Immunoglobulins"/>
    <property type="match status" value="1"/>
</dbReference>
<dbReference type="PANTHER" id="PTHR45690:SF19">
    <property type="entry name" value="NACHT, LRR AND PYD DOMAINS-CONTAINING PROTEIN 3"/>
    <property type="match status" value="1"/>
</dbReference>
<keyword evidence="21" id="KW-1185">Reference proteome</keyword>
<dbReference type="SUPFAM" id="SSF48726">
    <property type="entry name" value="Immunoglobulin"/>
    <property type="match status" value="1"/>
</dbReference>
<dbReference type="PANTHER" id="PTHR45690">
    <property type="entry name" value="NACHT, LRR AND PYD DOMAINS-CONTAINING PROTEIN 12"/>
    <property type="match status" value="1"/>
</dbReference>
<keyword evidence="9" id="KW-0832">Ubl conjugation</keyword>
<dbReference type="GO" id="GO:0005829">
    <property type="term" value="C:cytosol"/>
    <property type="evidence" value="ECO:0007669"/>
    <property type="project" value="UniProtKB-SubCell"/>
</dbReference>
<evidence type="ECO:0000256" key="10">
    <source>
        <dbReference type="ARBA" id="ARBA00023136"/>
    </source>
</evidence>
<keyword evidence="14" id="KW-1271">Inflammasome</keyword>
<dbReference type="SUPFAM" id="SSF52047">
    <property type="entry name" value="RNI-like"/>
    <property type="match status" value="1"/>
</dbReference>
<keyword evidence="5 17" id="KW-0732">Signal</keyword>